<sequence length="254" mass="27022">MINRPCIAVFMLALAMASACSTAASGSRRPQPPLAQALPGIPDASGSSINGSLGELPAPARALLADLGCSSIGRQAVVEPVLDRSGRPTGEYLASDTTGTKYRYWIRSFSGTDGLTGYLVQLNGCPVTTSGMRAYMVTRGGKPVDVTSSITSKHVLISQAAMAKYQAAGASELYAETALLGRTPVLRWLAEADPDRGLPEDSRTLQDGYLVHGGFLRWAGNRFILTDTVPMQLWPCTRLGAGECIEKDRFVTPR</sequence>
<evidence type="ECO:0008006" key="4">
    <source>
        <dbReference type="Google" id="ProtNLM"/>
    </source>
</evidence>
<comment type="caution">
    <text evidence="2">The sequence shown here is derived from an EMBL/GenBank/DDBJ whole genome shotgun (WGS) entry which is preliminary data.</text>
</comment>
<feature type="signal peptide" evidence="1">
    <location>
        <begin position="1"/>
        <end position="23"/>
    </location>
</feature>
<proteinExistence type="predicted"/>
<evidence type="ECO:0000313" key="2">
    <source>
        <dbReference type="EMBL" id="TAA21915.1"/>
    </source>
</evidence>
<dbReference type="EMBL" id="SHMC01000007">
    <property type="protein sequence ID" value="TAA21915.1"/>
    <property type="molecule type" value="Genomic_DNA"/>
</dbReference>
<organism evidence="2 3">
    <name type="scientific">Pseudoxanthomonas winnipegensis</name>
    <dbReference type="NCBI Taxonomy" id="2480810"/>
    <lineage>
        <taxon>Bacteria</taxon>
        <taxon>Pseudomonadati</taxon>
        <taxon>Pseudomonadota</taxon>
        <taxon>Gammaproteobacteria</taxon>
        <taxon>Lysobacterales</taxon>
        <taxon>Lysobacteraceae</taxon>
        <taxon>Pseudoxanthomonas</taxon>
    </lineage>
</organism>
<reference evidence="2 3" key="1">
    <citation type="submission" date="2019-02" db="EMBL/GenBank/DDBJ databases">
        <title>WGS of Pseudoxanthomonas species novum from clinical isolates.</title>
        <authorList>
            <person name="Bernier A.-M."/>
            <person name="Bernard K."/>
            <person name="Vachon A."/>
        </authorList>
    </citation>
    <scope>NUCLEOTIDE SEQUENCE [LARGE SCALE GENOMIC DNA]</scope>
    <source>
        <strain evidence="2 3">NML171200</strain>
    </source>
</reference>
<dbReference type="PROSITE" id="PS51257">
    <property type="entry name" value="PROKAR_LIPOPROTEIN"/>
    <property type="match status" value="1"/>
</dbReference>
<gene>
    <name evidence="2" type="ORF">EA660_16300</name>
</gene>
<dbReference type="RefSeq" id="WP_130552518.1">
    <property type="nucleotide sequence ID" value="NZ_SHMC01000007.1"/>
</dbReference>
<dbReference type="Proteomes" id="UP000292627">
    <property type="component" value="Unassembled WGS sequence"/>
</dbReference>
<feature type="chain" id="PRO_5020798599" description="Lipoprotein" evidence="1">
    <location>
        <begin position="24"/>
        <end position="254"/>
    </location>
</feature>
<evidence type="ECO:0000313" key="3">
    <source>
        <dbReference type="Proteomes" id="UP000292627"/>
    </source>
</evidence>
<dbReference type="OrthoDB" id="6047103at2"/>
<dbReference type="AlphaFoldDB" id="A0A4Q8L6P3"/>
<protein>
    <recommendedName>
        <fullName evidence="4">Lipoprotein</fullName>
    </recommendedName>
</protein>
<evidence type="ECO:0000256" key="1">
    <source>
        <dbReference type="SAM" id="SignalP"/>
    </source>
</evidence>
<accession>A0A4Q8L6P3</accession>
<name>A0A4Q8L6P3_9GAMM</name>
<keyword evidence="1" id="KW-0732">Signal</keyword>